<proteinExistence type="predicted"/>
<evidence type="ECO:0000256" key="2">
    <source>
        <dbReference type="SAM" id="SignalP"/>
    </source>
</evidence>
<dbReference type="OrthoDB" id="883203at2"/>
<evidence type="ECO:0000313" key="5">
    <source>
        <dbReference type="Proteomes" id="UP000293162"/>
    </source>
</evidence>
<evidence type="ECO:0000256" key="1">
    <source>
        <dbReference type="SAM" id="MobiDB-lite"/>
    </source>
</evidence>
<feature type="signal peptide" evidence="2">
    <location>
        <begin position="1"/>
        <end position="25"/>
    </location>
</feature>
<dbReference type="InterPro" id="IPR012347">
    <property type="entry name" value="Ferritin-like"/>
</dbReference>
<dbReference type="PANTHER" id="PTHR38593:SF1">
    <property type="entry name" value="BLR2558 PROTEIN"/>
    <property type="match status" value="1"/>
</dbReference>
<protein>
    <submittedName>
        <fullName evidence="4">DUF4142 domain-containing protein</fullName>
    </submittedName>
</protein>
<feature type="region of interest" description="Disordered" evidence="1">
    <location>
        <begin position="22"/>
        <end position="52"/>
    </location>
</feature>
<dbReference type="PANTHER" id="PTHR38593">
    <property type="entry name" value="BLR2558 PROTEIN"/>
    <property type="match status" value="1"/>
</dbReference>
<gene>
    <name evidence="4" type="ORF">EWM59_06340</name>
</gene>
<reference evidence="4 5" key="1">
    <citation type="submission" date="2019-02" db="EMBL/GenBank/DDBJ databases">
        <title>Bacterial novel species Emticicia sp. 17J42-9 isolated from soil.</title>
        <authorList>
            <person name="Jung H.-Y."/>
        </authorList>
    </citation>
    <scope>NUCLEOTIDE SEQUENCE [LARGE SCALE GENOMIC DNA]</scope>
    <source>
        <strain evidence="4 5">17J42-9</strain>
    </source>
</reference>
<dbReference type="PROSITE" id="PS51257">
    <property type="entry name" value="PROKAR_LIPOPROTEIN"/>
    <property type="match status" value="1"/>
</dbReference>
<organism evidence="4 5">
    <name type="scientific">Emticicia agri</name>
    <dbReference type="NCBI Taxonomy" id="2492393"/>
    <lineage>
        <taxon>Bacteria</taxon>
        <taxon>Pseudomonadati</taxon>
        <taxon>Bacteroidota</taxon>
        <taxon>Cytophagia</taxon>
        <taxon>Cytophagales</taxon>
        <taxon>Leadbetterellaceae</taxon>
        <taxon>Emticicia</taxon>
    </lineage>
</organism>
<dbReference type="Pfam" id="PF13628">
    <property type="entry name" value="DUF4142"/>
    <property type="match status" value="1"/>
</dbReference>
<sequence>MKTKSILLGSAIVFTLGMASCNSNTSEDSKDSTEQVNNEAIEATAPTDSVASAQKDDAEMVVDLASGGMFEVELAKVAVQKATSSEVKSFAQMMIDDHTKANNELKSLAESKNIVLPTTLSDKHQKDLNDVSEKTGKDFDRKYMDVMVEDHKKDIDKFEKLADKGNDADLKAFASKTLPTLNHHKEEADRIEKLTDKQ</sequence>
<comment type="caution">
    <text evidence="4">The sequence shown here is derived from an EMBL/GenBank/DDBJ whole genome shotgun (WGS) entry which is preliminary data.</text>
</comment>
<keyword evidence="5" id="KW-1185">Reference proteome</keyword>
<feature type="chain" id="PRO_5020743819" evidence="2">
    <location>
        <begin position="26"/>
        <end position="198"/>
    </location>
</feature>
<dbReference type="InterPro" id="IPR025419">
    <property type="entry name" value="DUF4142"/>
</dbReference>
<keyword evidence="2" id="KW-0732">Signal</keyword>
<accession>A0A4Q5M2F3</accession>
<name>A0A4Q5M2F3_9BACT</name>
<dbReference type="Proteomes" id="UP000293162">
    <property type="component" value="Unassembled WGS sequence"/>
</dbReference>
<dbReference type="AlphaFoldDB" id="A0A4Q5M2F3"/>
<feature type="domain" description="DUF4142" evidence="3">
    <location>
        <begin position="56"/>
        <end position="190"/>
    </location>
</feature>
<evidence type="ECO:0000259" key="3">
    <source>
        <dbReference type="Pfam" id="PF13628"/>
    </source>
</evidence>
<dbReference type="Gene3D" id="1.20.1260.10">
    <property type="match status" value="1"/>
</dbReference>
<dbReference type="RefSeq" id="WP_130020108.1">
    <property type="nucleotide sequence ID" value="NZ_SEWF01000007.1"/>
</dbReference>
<evidence type="ECO:0000313" key="4">
    <source>
        <dbReference type="EMBL" id="RYU96432.1"/>
    </source>
</evidence>
<dbReference type="EMBL" id="SEWF01000007">
    <property type="protein sequence ID" value="RYU96432.1"/>
    <property type="molecule type" value="Genomic_DNA"/>
</dbReference>